<dbReference type="GO" id="GO:1902093">
    <property type="term" value="P:positive regulation of flagellated sperm motility"/>
    <property type="evidence" value="ECO:0007669"/>
    <property type="project" value="TreeGrafter"/>
</dbReference>
<dbReference type="EMBL" id="JH000480">
    <property type="protein sequence ID" value="EGV93464.1"/>
    <property type="molecule type" value="Genomic_DNA"/>
</dbReference>
<dbReference type="AlphaFoldDB" id="G3HL80"/>
<evidence type="ECO:0000313" key="2">
    <source>
        <dbReference type="EMBL" id="EGV93464.1"/>
    </source>
</evidence>
<protein>
    <submittedName>
        <fullName evidence="2">Uncharacterized protein C7orf63-like</fullName>
    </submittedName>
</protein>
<evidence type="ECO:0000313" key="3">
    <source>
        <dbReference type="Proteomes" id="UP000001075"/>
    </source>
</evidence>
<organism evidence="2 3">
    <name type="scientific">Cricetulus griseus</name>
    <name type="common">Chinese hamster</name>
    <name type="synonym">Cricetulus barabensis griseus</name>
    <dbReference type="NCBI Taxonomy" id="10029"/>
    <lineage>
        <taxon>Eukaryota</taxon>
        <taxon>Metazoa</taxon>
        <taxon>Chordata</taxon>
        <taxon>Craniata</taxon>
        <taxon>Vertebrata</taxon>
        <taxon>Euteleostomi</taxon>
        <taxon>Mammalia</taxon>
        <taxon>Eutheria</taxon>
        <taxon>Euarchontoglires</taxon>
        <taxon>Glires</taxon>
        <taxon>Rodentia</taxon>
        <taxon>Myomorpha</taxon>
        <taxon>Muroidea</taxon>
        <taxon>Cricetidae</taxon>
        <taxon>Cricetinae</taxon>
        <taxon>Cricetulus</taxon>
    </lineage>
</organism>
<feature type="domain" description="Cilia- and flagella-associated protein 69 ARM repeats" evidence="1">
    <location>
        <begin position="12"/>
        <end position="156"/>
    </location>
</feature>
<dbReference type="PANTHER" id="PTHR14716:SF0">
    <property type="entry name" value="CILIA- AND FLAGELLA-ASSOCIATED PROTEIN 69"/>
    <property type="match status" value="1"/>
</dbReference>
<accession>G3HL80</accession>
<dbReference type="GO" id="GO:0042048">
    <property type="term" value="P:olfactory behavior"/>
    <property type="evidence" value="ECO:0007669"/>
    <property type="project" value="TreeGrafter"/>
</dbReference>
<dbReference type="InterPro" id="IPR048733">
    <property type="entry name" value="CFA69_ARM_dom"/>
</dbReference>
<dbReference type="GO" id="GO:0097225">
    <property type="term" value="C:sperm midpiece"/>
    <property type="evidence" value="ECO:0007669"/>
    <property type="project" value="TreeGrafter"/>
</dbReference>
<dbReference type="STRING" id="10029.G3HL80"/>
<dbReference type="InterPro" id="IPR048732">
    <property type="entry name" value="CFA69"/>
</dbReference>
<dbReference type="InParanoid" id="G3HL80"/>
<dbReference type="PANTHER" id="PTHR14716">
    <property type="entry name" value="CILIA- AND FLAGELLA-ASSOCIATED PROTEIN 69"/>
    <property type="match status" value="1"/>
</dbReference>
<dbReference type="GO" id="GO:0097730">
    <property type="term" value="C:non-motile cilium"/>
    <property type="evidence" value="ECO:0007669"/>
    <property type="project" value="TreeGrafter"/>
</dbReference>
<evidence type="ECO:0000259" key="1">
    <source>
        <dbReference type="Pfam" id="PF21049"/>
    </source>
</evidence>
<gene>
    <name evidence="2" type="ORF">I79_011465</name>
</gene>
<reference evidence="3" key="1">
    <citation type="journal article" date="2011" name="Nat. Biotechnol.">
        <title>The genomic sequence of the Chinese hamster ovary (CHO)-K1 cell line.</title>
        <authorList>
            <person name="Xu X."/>
            <person name="Nagarajan H."/>
            <person name="Lewis N.E."/>
            <person name="Pan S."/>
            <person name="Cai Z."/>
            <person name="Liu X."/>
            <person name="Chen W."/>
            <person name="Xie M."/>
            <person name="Wang W."/>
            <person name="Hammond S."/>
            <person name="Andersen M.R."/>
            <person name="Neff N."/>
            <person name="Passarelli B."/>
            <person name="Koh W."/>
            <person name="Fan H.C."/>
            <person name="Wang J."/>
            <person name="Gui Y."/>
            <person name="Lee K.H."/>
            <person name="Betenbaugh M.J."/>
            <person name="Quake S.R."/>
            <person name="Famili I."/>
            <person name="Palsson B.O."/>
            <person name="Wang J."/>
        </authorList>
    </citation>
    <scope>NUCLEOTIDE SEQUENCE [LARGE SCALE GENOMIC DNA]</scope>
    <source>
        <strain evidence="3">CHO K1 cell line</strain>
    </source>
</reference>
<sequence>MLVLFLNKILKPLRDLAQVFKILSLCADKIEKQPCFVEPASDLIKLCGLPFLKKKVSDEITYTEDTANSLALLGELMKVRSSKLRIQICKCIVDFYHAQPPKKHIPGYQQVSSSYKIKMAEVGGLAKAMIQSVHLLEIQLIEKLWVLKVLQHLSTSVLDLQRSVYCHVLEKPHWSSRMLSKYCAIEIKCAVTDG</sequence>
<name>G3HL80_CRIGR</name>
<dbReference type="Proteomes" id="UP000001075">
    <property type="component" value="Unassembled WGS sequence"/>
</dbReference>
<dbReference type="GO" id="GO:1990834">
    <property type="term" value="P:response to odorant"/>
    <property type="evidence" value="ECO:0007669"/>
    <property type="project" value="TreeGrafter"/>
</dbReference>
<dbReference type="Pfam" id="PF21049">
    <property type="entry name" value="CFA69_ARM_rpt"/>
    <property type="match status" value="1"/>
</dbReference>
<proteinExistence type="predicted"/>